<dbReference type="EMBL" id="LT608328">
    <property type="protein sequence ID" value="SCM57631.1"/>
    <property type="molecule type" value="Genomic_DNA"/>
</dbReference>
<sequence length="505" mass="53746">MKIKYLFPLFVAVIALMVGCDDENMVTLLDEIQVSSSYVAIPKDGGSTTITVTAKESWTAEKVVTSKDSVKWLKLSATSGSAGESQLTFSAESTLDGRTAEVLIKCAGKTQRINVIQGLAQIEEAKVSEVNAGPDGKTYQVTGICTAISNTEYGNWYLTDETGTLYIYGTLDAKGGKKNFLSLGLEVGDEVTVQGPKTTYQTTVELVDVTVIKINKSLVKVDSLANSILPEEGGEAIAYITCKGQGVSVDIPEDAKSWLAISSIQSSGTSTVVKFVAAPNTGGDRSTTITFRTTDGKKEYTSETSLYQKGAIIDASVAEFLAAPVGNTLYRLSGVITEIKSSKYGNLYLRDFSGETYVYGVEGFESLGLKVGDVLTIIGKRAEYNGDAQVGSGVMESMISVTPATIAEVLAKPDSNVDYFMVTGEITSVANPTNGNLYLNDGENELYVFGCYPGWGATGDFRKNLLADKNIQVGDTLTVIGTKGSYKGVAQLTNGIYFSHVSAAE</sequence>
<dbReference type="InterPro" id="IPR024361">
    <property type="entry name" value="BACON"/>
</dbReference>
<keyword evidence="4" id="KW-1185">Reference proteome</keyword>
<evidence type="ECO:0000256" key="1">
    <source>
        <dbReference type="SAM" id="SignalP"/>
    </source>
</evidence>
<gene>
    <name evidence="3" type="ORF">ING2E5A_1433</name>
</gene>
<name>A0A1G4G6X0_9BACT</name>
<dbReference type="PROSITE" id="PS51257">
    <property type="entry name" value="PROKAR_LIPOPROTEIN"/>
    <property type="match status" value="1"/>
</dbReference>
<organism evidence="3 4">
    <name type="scientific">Petrimonas mucosa</name>
    <dbReference type="NCBI Taxonomy" id="1642646"/>
    <lineage>
        <taxon>Bacteria</taxon>
        <taxon>Pseudomonadati</taxon>
        <taxon>Bacteroidota</taxon>
        <taxon>Bacteroidia</taxon>
        <taxon>Bacteroidales</taxon>
        <taxon>Dysgonomonadaceae</taxon>
        <taxon>Petrimonas</taxon>
    </lineage>
</organism>
<feature type="signal peptide" evidence="1">
    <location>
        <begin position="1"/>
        <end position="20"/>
    </location>
</feature>
<dbReference type="InterPro" id="IPR013783">
    <property type="entry name" value="Ig-like_fold"/>
</dbReference>
<evidence type="ECO:0000259" key="2">
    <source>
        <dbReference type="Pfam" id="PF13004"/>
    </source>
</evidence>
<keyword evidence="1" id="KW-0732">Signal</keyword>
<protein>
    <recommendedName>
        <fullName evidence="2">BACON domain-containing protein</fullName>
    </recommendedName>
</protein>
<dbReference type="RefSeq" id="WP_071136783.1">
    <property type="nucleotide sequence ID" value="NZ_LT608328.1"/>
</dbReference>
<feature type="domain" description="BACON" evidence="2">
    <location>
        <begin position="65"/>
        <end position="117"/>
    </location>
</feature>
<evidence type="ECO:0000313" key="4">
    <source>
        <dbReference type="Proteomes" id="UP000178485"/>
    </source>
</evidence>
<dbReference type="AlphaFoldDB" id="A0A1G4G6X0"/>
<dbReference type="Pfam" id="PF13004">
    <property type="entry name" value="BACON"/>
    <property type="match status" value="2"/>
</dbReference>
<evidence type="ECO:0000313" key="3">
    <source>
        <dbReference type="EMBL" id="SCM57631.1"/>
    </source>
</evidence>
<accession>A0A1G4G6X0</accession>
<proteinExistence type="predicted"/>
<dbReference type="KEGG" id="pmuc:ING2E5A_1433"/>
<feature type="domain" description="BACON" evidence="2">
    <location>
        <begin position="253"/>
        <end position="298"/>
    </location>
</feature>
<reference evidence="3 4" key="1">
    <citation type="submission" date="2016-08" db="EMBL/GenBank/DDBJ databases">
        <authorList>
            <person name="Seilhamer J.J."/>
        </authorList>
    </citation>
    <scope>NUCLEOTIDE SEQUENCE [LARGE SCALE GENOMIC DNA]</scope>
    <source>
        <strain evidence="3">ING2-E5A</strain>
    </source>
</reference>
<dbReference type="Proteomes" id="UP000178485">
    <property type="component" value="Chromosome i"/>
</dbReference>
<dbReference type="Gene3D" id="2.60.40.10">
    <property type="entry name" value="Immunoglobulins"/>
    <property type="match status" value="2"/>
</dbReference>
<dbReference type="CDD" id="cd14948">
    <property type="entry name" value="BACON"/>
    <property type="match status" value="1"/>
</dbReference>
<feature type="chain" id="PRO_5009603887" description="BACON domain-containing protein" evidence="1">
    <location>
        <begin position="21"/>
        <end position="505"/>
    </location>
</feature>